<sequence>MTAFDPDLDLEISRVIRAPRSSVWAAWTTPELFAQLWIPAPMRCRVDAMDVRPGGALKTSMSDGGEFAPHLSGCYLAVDPDERLVFTTALVEGWRPSASPFITAVVTLEDHPDGTLYRAHVMHKDPATRDEHERLGFAEGWGTVAAQLAALVE</sequence>
<evidence type="ECO:0000313" key="3">
    <source>
        <dbReference type="EMBL" id="PTL74136.1"/>
    </source>
</evidence>
<comment type="similarity">
    <text evidence="1">Belongs to the AHA1 family.</text>
</comment>
<comment type="caution">
    <text evidence="3">The sequence shown here is derived from an EMBL/GenBank/DDBJ whole genome shotgun (WGS) entry which is preliminary data.</text>
</comment>
<name>A0A2T4UX89_9MICO</name>
<feature type="domain" description="Activator of Hsp90 ATPase homologue 1/2-like C-terminal" evidence="2">
    <location>
        <begin position="17"/>
        <end position="153"/>
    </location>
</feature>
<dbReference type="Proteomes" id="UP000241085">
    <property type="component" value="Unassembled WGS sequence"/>
</dbReference>
<keyword evidence="4" id="KW-1185">Reference proteome</keyword>
<accession>A0A2T4UX89</accession>
<protein>
    <submittedName>
        <fullName evidence="3">Polyketide cyclase</fullName>
    </submittedName>
</protein>
<dbReference type="EMBL" id="PZPL01000001">
    <property type="protein sequence ID" value="PTL74136.1"/>
    <property type="molecule type" value="Genomic_DNA"/>
</dbReference>
<dbReference type="InterPro" id="IPR013538">
    <property type="entry name" value="ASHA1/2-like_C"/>
</dbReference>
<gene>
    <name evidence="3" type="ORF">C1I63_15690</name>
</gene>
<dbReference type="AlphaFoldDB" id="A0A2T4UX89"/>
<evidence type="ECO:0000259" key="2">
    <source>
        <dbReference type="Pfam" id="PF08327"/>
    </source>
</evidence>
<dbReference type="RefSeq" id="WP_107575367.1">
    <property type="nucleotide sequence ID" value="NZ_PZPL01000001.1"/>
</dbReference>
<dbReference type="Pfam" id="PF08327">
    <property type="entry name" value="AHSA1"/>
    <property type="match status" value="1"/>
</dbReference>
<proteinExistence type="inferred from homology"/>
<reference evidence="3 4" key="1">
    <citation type="submission" date="2018-03" db="EMBL/GenBank/DDBJ databases">
        <title>Bacteriophage NCPPB3778 and a type I-E CRISPR drive the evolution of the US Biological Select Agent, Rathayibacter toxicus.</title>
        <authorList>
            <person name="Davis E.W.II."/>
            <person name="Tabima J.F."/>
            <person name="Weisberg A.J."/>
            <person name="Dantas Lopes L."/>
            <person name="Wiseman M.S."/>
            <person name="Wiseman M.S."/>
            <person name="Pupko T."/>
            <person name="Belcher M.S."/>
            <person name="Sechler A.J."/>
            <person name="Tancos M.A."/>
            <person name="Schroeder B.K."/>
            <person name="Murray T.D."/>
            <person name="Luster D.G."/>
            <person name="Schneider W.L."/>
            <person name="Rogers E."/>
            <person name="Andreote F.D."/>
            <person name="Grunwald N.J."/>
            <person name="Putnam M.L."/>
            <person name="Chang J.H."/>
        </authorList>
    </citation>
    <scope>NUCLEOTIDE SEQUENCE [LARGE SCALE GENOMIC DNA]</scope>
    <source>
        <strain evidence="3 4">DSM 15933</strain>
    </source>
</reference>
<evidence type="ECO:0000256" key="1">
    <source>
        <dbReference type="ARBA" id="ARBA00006817"/>
    </source>
</evidence>
<evidence type="ECO:0000313" key="4">
    <source>
        <dbReference type="Proteomes" id="UP000241085"/>
    </source>
</evidence>
<dbReference type="SUPFAM" id="SSF55961">
    <property type="entry name" value="Bet v1-like"/>
    <property type="match status" value="1"/>
</dbReference>
<dbReference type="CDD" id="cd08896">
    <property type="entry name" value="SRPBCC_CalC_Aha1-like_3"/>
    <property type="match status" value="1"/>
</dbReference>
<dbReference type="Gene3D" id="3.30.530.20">
    <property type="match status" value="1"/>
</dbReference>
<organism evidence="3 4">
    <name type="scientific">Rathayibacter caricis DSM 15933</name>
    <dbReference type="NCBI Taxonomy" id="1328867"/>
    <lineage>
        <taxon>Bacteria</taxon>
        <taxon>Bacillati</taxon>
        <taxon>Actinomycetota</taxon>
        <taxon>Actinomycetes</taxon>
        <taxon>Micrococcales</taxon>
        <taxon>Microbacteriaceae</taxon>
        <taxon>Rathayibacter</taxon>
    </lineage>
</organism>
<dbReference type="InterPro" id="IPR023393">
    <property type="entry name" value="START-like_dom_sf"/>
</dbReference>